<accession>A0AAN9BUI8</accession>
<keyword evidence="2" id="KW-0732">Signal</keyword>
<proteinExistence type="predicted"/>
<feature type="region of interest" description="Disordered" evidence="1">
    <location>
        <begin position="18"/>
        <end position="88"/>
    </location>
</feature>
<evidence type="ECO:0000313" key="4">
    <source>
        <dbReference type="Proteomes" id="UP001374579"/>
    </source>
</evidence>
<dbReference type="AlphaFoldDB" id="A0AAN9BUI8"/>
<evidence type="ECO:0000256" key="1">
    <source>
        <dbReference type="SAM" id="MobiDB-lite"/>
    </source>
</evidence>
<reference evidence="3 4" key="1">
    <citation type="submission" date="2024-02" db="EMBL/GenBank/DDBJ databases">
        <title>Chromosome-scale genome assembly of the rough periwinkle Littorina saxatilis.</title>
        <authorList>
            <person name="De Jode A."/>
            <person name="Faria R."/>
            <person name="Formenti G."/>
            <person name="Sims Y."/>
            <person name="Smith T.P."/>
            <person name="Tracey A."/>
            <person name="Wood J.M.D."/>
            <person name="Zagrodzka Z.B."/>
            <person name="Johannesson K."/>
            <person name="Butlin R.K."/>
            <person name="Leder E.H."/>
        </authorList>
    </citation>
    <scope>NUCLEOTIDE SEQUENCE [LARGE SCALE GENOMIC DNA]</scope>
    <source>
        <strain evidence="3">Snail1</strain>
        <tissue evidence="3">Muscle</tissue>
    </source>
</reference>
<gene>
    <name evidence="3" type="ORF">V1264_012227</name>
</gene>
<evidence type="ECO:0000256" key="2">
    <source>
        <dbReference type="SAM" id="SignalP"/>
    </source>
</evidence>
<comment type="caution">
    <text evidence="3">The sequence shown here is derived from an EMBL/GenBank/DDBJ whole genome shotgun (WGS) entry which is preliminary data.</text>
</comment>
<keyword evidence="4" id="KW-1185">Reference proteome</keyword>
<organism evidence="3 4">
    <name type="scientific">Littorina saxatilis</name>
    <dbReference type="NCBI Taxonomy" id="31220"/>
    <lineage>
        <taxon>Eukaryota</taxon>
        <taxon>Metazoa</taxon>
        <taxon>Spiralia</taxon>
        <taxon>Lophotrochozoa</taxon>
        <taxon>Mollusca</taxon>
        <taxon>Gastropoda</taxon>
        <taxon>Caenogastropoda</taxon>
        <taxon>Littorinimorpha</taxon>
        <taxon>Littorinoidea</taxon>
        <taxon>Littorinidae</taxon>
        <taxon>Littorina</taxon>
    </lineage>
</organism>
<name>A0AAN9BUI8_9CAEN</name>
<evidence type="ECO:0008006" key="5">
    <source>
        <dbReference type="Google" id="ProtNLM"/>
    </source>
</evidence>
<feature type="compositionally biased region" description="Polar residues" evidence="1">
    <location>
        <begin position="58"/>
        <end position="70"/>
    </location>
</feature>
<dbReference type="Proteomes" id="UP001374579">
    <property type="component" value="Unassembled WGS sequence"/>
</dbReference>
<sequence length="88" mass="9516">MMWKTFIALYLMFLAGNGDVSDEENTVPTKEGNGYVEQPDTDSDNGPTGKRALIPGSLPTNHVLQKSVETPKTPARKPPVSRPPTSCS</sequence>
<feature type="signal peptide" evidence="2">
    <location>
        <begin position="1"/>
        <end position="18"/>
    </location>
</feature>
<evidence type="ECO:0000313" key="3">
    <source>
        <dbReference type="EMBL" id="KAK7112841.1"/>
    </source>
</evidence>
<protein>
    <recommendedName>
        <fullName evidence="5">Secreted protein</fullName>
    </recommendedName>
</protein>
<dbReference type="EMBL" id="JBAMIC010000002">
    <property type="protein sequence ID" value="KAK7112841.1"/>
    <property type="molecule type" value="Genomic_DNA"/>
</dbReference>
<feature type="chain" id="PRO_5042984731" description="Secreted protein" evidence="2">
    <location>
        <begin position="19"/>
        <end position="88"/>
    </location>
</feature>